<organism evidence="2">
    <name type="scientific">Mycobacterium xenopi 4042</name>
    <dbReference type="NCBI Taxonomy" id="1299334"/>
    <lineage>
        <taxon>Bacteria</taxon>
        <taxon>Bacillati</taxon>
        <taxon>Actinomycetota</taxon>
        <taxon>Actinomycetes</taxon>
        <taxon>Mycobacteriales</taxon>
        <taxon>Mycobacteriaceae</taxon>
        <taxon>Mycobacterium</taxon>
    </lineage>
</organism>
<feature type="compositionally biased region" description="Basic residues" evidence="1">
    <location>
        <begin position="65"/>
        <end position="74"/>
    </location>
</feature>
<sequence>MAKFFDSIAGFGVTLAAMFKRPLTEEYPEKPGRWHCATTAVINSTGTPMAWKSASGASCAPGVPGRRHLRGGRR</sequence>
<feature type="region of interest" description="Disordered" evidence="1">
    <location>
        <begin position="53"/>
        <end position="74"/>
    </location>
</feature>
<accession>X7ZX71</accession>
<comment type="caution">
    <text evidence="2">The sequence shown here is derived from an EMBL/GenBank/DDBJ whole genome shotgun (WGS) entry which is preliminary data.</text>
</comment>
<proteinExistence type="predicted"/>
<dbReference type="EMBL" id="JAOB01000069">
    <property type="protein sequence ID" value="EUA23844.1"/>
    <property type="molecule type" value="Genomic_DNA"/>
</dbReference>
<dbReference type="AlphaFoldDB" id="X7ZX71"/>
<dbReference type="PATRIC" id="fig|1299334.3.peg.7521"/>
<gene>
    <name evidence="2" type="ORF">I553_5571</name>
</gene>
<protein>
    <submittedName>
        <fullName evidence="2">Putative nADH-quinone oxidoreductase subunit I</fullName>
    </submittedName>
</protein>
<name>X7ZX71_MYCXE</name>
<evidence type="ECO:0000313" key="2">
    <source>
        <dbReference type="EMBL" id="EUA23844.1"/>
    </source>
</evidence>
<reference evidence="2" key="1">
    <citation type="submission" date="2014-01" db="EMBL/GenBank/DDBJ databases">
        <authorList>
            <person name="Brown-Elliot B."/>
            <person name="Wallace R."/>
            <person name="Lenaerts A."/>
            <person name="Ordway D."/>
            <person name="DeGroote M.A."/>
            <person name="Parker T."/>
            <person name="Sizemore C."/>
            <person name="Tallon L.J."/>
            <person name="Sadzewicz L.K."/>
            <person name="Sengamalay N."/>
            <person name="Fraser C.M."/>
            <person name="Hine E."/>
            <person name="Shefchek K.A."/>
            <person name="Das S.P."/>
            <person name="Tettelin H."/>
        </authorList>
    </citation>
    <scope>NUCLEOTIDE SEQUENCE [LARGE SCALE GENOMIC DNA]</scope>
    <source>
        <strain evidence="2">4042</strain>
    </source>
</reference>
<evidence type="ECO:0000256" key="1">
    <source>
        <dbReference type="SAM" id="MobiDB-lite"/>
    </source>
</evidence>